<protein>
    <recommendedName>
        <fullName evidence="2">PWWP domain-containing protein</fullName>
    </recommendedName>
</protein>
<dbReference type="Gene3D" id="2.30.30.140">
    <property type="match status" value="1"/>
</dbReference>
<gene>
    <name evidence="3" type="ORF">SAY87_004029</name>
</gene>
<feature type="domain" description="PWWP" evidence="2">
    <location>
        <begin position="130"/>
        <end position="191"/>
    </location>
</feature>
<sequence>MEKIKDMKKTISSETLGDSEMKGVSSLLKMKEGWREDGIDCQDEGLNFVLRGIDMNTEENDRNEQEAGRDKPDGRSALVGGSGSDTRGDLGINRDVSASGEDLEEIGKLCVESKNEKGGALDSEEHGYSVGDFVWGKIKSHPWWPGRVYHPSDASKYAAKLRQEGKLLVAYFGDGTFAWCHPSQLRPFGENFEDMMNQSSSRAFHHAIDDAMEEIGKLVNLKMTCTCVRTEKSRPFVVNRGVKQGVLLPNEGIYKVGVSWPEPADVLASLRRAAQLANSSGILKVSVLKGWILGFYNAKTGSRYKLPEYVEPEYILGLEDHSDDAGENGMYDAEENGEMGVLSRGPIEEDKESGKHGESENGTQRKHKSIADILGASLRSKDKVVPSKRRISNLLESSPVVQSGGSVEKMDENGEGKKEKKRVMKKKKREIQSSETGGTRSEESKNLKVKSVREIEAKETTSTGHLLRERKKSRYLSPPYTNPVRVDKKGGVAAESLRISSIGRFGERMAKAAESLVGLREKLSPEGPVAKQVNGETVAGMEEIKASAKEVLLGIRSLACDPRRKLSGDAAEGFLHDFRSSVYIDESKTGVMSIEQSGRKRKSQGDVPSESNGPKVYSRGRKPKKASVSGIENAELHWVPISYSDDQAPIDLSSPETNQRKNRVKKAKGSVLGTPNMKKTNESKPTHHEKRDKGASLVVSFGPGSSLPTKDELLHTFATFGSLNESKTKMYSNNCSAIIVFKKTCDAESALESSLMASPFGTASVNFKLHPTSPMKPKKGSAAQPEKLKKPMPAAATPESEASEVDMIKERLQMLTSMLEKSSGKLSKKMRTQLEGNLKGVLEKITAAGKSSTSC</sequence>
<reference evidence="3 4" key="1">
    <citation type="journal article" date="2023" name="Hortic Res">
        <title>Pangenome of water caltrop reveals structural variations and asymmetric subgenome divergence after allopolyploidization.</title>
        <authorList>
            <person name="Zhang X."/>
            <person name="Chen Y."/>
            <person name="Wang L."/>
            <person name="Yuan Y."/>
            <person name="Fang M."/>
            <person name="Shi L."/>
            <person name="Lu R."/>
            <person name="Comes H.P."/>
            <person name="Ma Y."/>
            <person name="Chen Y."/>
            <person name="Huang G."/>
            <person name="Zhou Y."/>
            <person name="Zheng Z."/>
            <person name="Qiu Y."/>
        </authorList>
    </citation>
    <scope>NUCLEOTIDE SEQUENCE [LARGE SCALE GENOMIC DNA]</scope>
    <source>
        <tissue evidence="3">Roots</tissue>
    </source>
</reference>
<feature type="region of interest" description="Disordered" evidence="1">
    <location>
        <begin position="381"/>
        <end position="487"/>
    </location>
</feature>
<dbReference type="InterPro" id="IPR000313">
    <property type="entry name" value="PWWP_dom"/>
</dbReference>
<proteinExistence type="predicted"/>
<evidence type="ECO:0000256" key="1">
    <source>
        <dbReference type="SAM" id="MobiDB-lite"/>
    </source>
</evidence>
<dbReference type="PROSITE" id="PS50812">
    <property type="entry name" value="PWWP"/>
    <property type="match status" value="1"/>
</dbReference>
<feature type="compositionally biased region" description="Basic and acidic residues" evidence="1">
    <location>
        <begin position="679"/>
        <end position="693"/>
    </location>
</feature>
<name>A0AAN7JNS9_9MYRT</name>
<feature type="region of interest" description="Disordered" evidence="1">
    <location>
        <begin position="772"/>
        <end position="803"/>
    </location>
</feature>
<feature type="compositionally biased region" description="Basic and acidic residues" evidence="1">
    <location>
        <begin position="408"/>
        <end position="418"/>
    </location>
</feature>
<feature type="region of interest" description="Disordered" evidence="1">
    <location>
        <begin position="647"/>
        <end position="693"/>
    </location>
</feature>
<dbReference type="CDD" id="cd05162">
    <property type="entry name" value="PWWP"/>
    <property type="match status" value="1"/>
</dbReference>
<accession>A0AAN7JNS9</accession>
<feature type="compositionally biased region" description="Basic residues" evidence="1">
    <location>
        <begin position="419"/>
        <end position="429"/>
    </location>
</feature>
<feature type="compositionally biased region" description="Basic and acidic residues" evidence="1">
    <location>
        <begin position="440"/>
        <end position="459"/>
    </location>
</feature>
<organism evidence="3 4">
    <name type="scientific">Trapa incisa</name>
    <dbReference type="NCBI Taxonomy" id="236973"/>
    <lineage>
        <taxon>Eukaryota</taxon>
        <taxon>Viridiplantae</taxon>
        <taxon>Streptophyta</taxon>
        <taxon>Embryophyta</taxon>
        <taxon>Tracheophyta</taxon>
        <taxon>Spermatophyta</taxon>
        <taxon>Magnoliopsida</taxon>
        <taxon>eudicotyledons</taxon>
        <taxon>Gunneridae</taxon>
        <taxon>Pentapetalae</taxon>
        <taxon>rosids</taxon>
        <taxon>malvids</taxon>
        <taxon>Myrtales</taxon>
        <taxon>Lythraceae</taxon>
        <taxon>Trapa</taxon>
    </lineage>
</organism>
<evidence type="ECO:0000259" key="2">
    <source>
        <dbReference type="PROSITE" id="PS50812"/>
    </source>
</evidence>
<dbReference type="Pfam" id="PF00855">
    <property type="entry name" value="PWWP"/>
    <property type="match status" value="1"/>
</dbReference>
<feature type="compositionally biased region" description="Basic and acidic residues" evidence="1">
    <location>
        <begin position="346"/>
        <end position="359"/>
    </location>
</feature>
<keyword evidence="4" id="KW-1185">Reference proteome</keyword>
<comment type="caution">
    <text evidence="3">The sequence shown here is derived from an EMBL/GenBank/DDBJ whole genome shotgun (WGS) entry which is preliminary data.</text>
</comment>
<feature type="compositionally biased region" description="Polar residues" evidence="1">
    <location>
        <begin position="394"/>
        <end position="405"/>
    </location>
</feature>
<feature type="compositionally biased region" description="Basic and acidic residues" evidence="1">
    <location>
        <begin position="59"/>
        <end position="74"/>
    </location>
</feature>
<dbReference type="PANTHER" id="PTHR10688:SF3">
    <property type="entry name" value="PWWP DOMAIN-CONTAINING PROTEIN 6"/>
    <property type="match status" value="1"/>
</dbReference>
<evidence type="ECO:0000313" key="3">
    <source>
        <dbReference type="EMBL" id="KAK4750547.1"/>
    </source>
</evidence>
<dbReference type="PANTHER" id="PTHR10688">
    <property type="entry name" value="PWWP DOMAIN-CONTAINING PROTEIN"/>
    <property type="match status" value="1"/>
</dbReference>
<dbReference type="SUPFAM" id="SSF63748">
    <property type="entry name" value="Tudor/PWWP/MBT"/>
    <property type="match status" value="1"/>
</dbReference>
<dbReference type="Proteomes" id="UP001345219">
    <property type="component" value="Chromosome 4"/>
</dbReference>
<dbReference type="InterPro" id="IPR052657">
    <property type="entry name" value="PDP_family_Arabidopsis"/>
</dbReference>
<dbReference type="EMBL" id="JAXIOK010000017">
    <property type="protein sequence ID" value="KAK4750547.1"/>
    <property type="molecule type" value="Genomic_DNA"/>
</dbReference>
<feature type="region of interest" description="Disordered" evidence="1">
    <location>
        <begin position="593"/>
        <end position="629"/>
    </location>
</feature>
<feature type="region of interest" description="Disordered" evidence="1">
    <location>
        <begin position="337"/>
        <end position="368"/>
    </location>
</feature>
<dbReference type="AlphaFoldDB" id="A0AAN7JNS9"/>
<dbReference type="SMART" id="SM00293">
    <property type="entry name" value="PWWP"/>
    <property type="match status" value="1"/>
</dbReference>
<feature type="region of interest" description="Disordered" evidence="1">
    <location>
        <begin position="55"/>
        <end position="97"/>
    </location>
</feature>
<evidence type="ECO:0000313" key="4">
    <source>
        <dbReference type="Proteomes" id="UP001345219"/>
    </source>
</evidence>